<dbReference type="KEGG" id="vg:64871929"/>
<protein>
    <submittedName>
        <fullName evidence="1">Uncharacterized protein</fullName>
    </submittedName>
</protein>
<proteinExistence type="predicted"/>
<evidence type="ECO:0000313" key="1">
    <source>
        <dbReference type="EMBL" id="BBC53841.1"/>
    </source>
</evidence>
<dbReference type="GeneID" id="64871929"/>
<name>A0A2Z5XVI8_9CAUD</name>
<reference evidence="1 2" key="1">
    <citation type="submission" date="2018-01" db="EMBL/GenBank/DDBJ databases">
        <title>Genome sequence of Mycobacterium phage PP.</title>
        <authorList>
            <person name="Uchiyama J."/>
            <person name="Matsuzaki S."/>
        </authorList>
    </citation>
    <scope>NUCLEOTIDE SEQUENCE [LARGE SCALE GENOMIC DNA]</scope>
</reference>
<sequence>MPDRLSVILTEPRDPALPIDVQGVNLRRRAIELMQEVADVDENSVRYHGATDDATVNLGTDEKPHLVTTWQHNLLAAPFFANGDAVKEIIAPVQHINPGERQKSTVAIVRDEYN</sequence>
<dbReference type="EMBL" id="AP018486">
    <property type="protein sequence ID" value="BBC53841.1"/>
    <property type="molecule type" value="Genomic_DNA"/>
</dbReference>
<evidence type="ECO:0000313" key="2">
    <source>
        <dbReference type="Proteomes" id="UP000250053"/>
    </source>
</evidence>
<organism evidence="1 2">
    <name type="scientific">Mycobacterium phage PP</name>
    <dbReference type="NCBI Taxonomy" id="2077134"/>
    <lineage>
        <taxon>Viruses</taxon>
        <taxon>Duplodnaviria</taxon>
        <taxon>Heunggongvirae</taxon>
        <taxon>Uroviricota</taxon>
        <taxon>Caudoviricetes</taxon>
        <taxon>Sagamiharavirus</taxon>
        <taxon>Sagamiharavirus PP</taxon>
    </lineage>
</organism>
<keyword evidence="2" id="KW-1185">Reference proteome</keyword>
<accession>A0A2Z5XVI8</accession>
<dbReference type="Proteomes" id="UP000250053">
    <property type="component" value="Segment"/>
</dbReference>
<dbReference type="RefSeq" id="YP_010062268.1">
    <property type="nucleotide sequence ID" value="NC_054792.1"/>
</dbReference>
<dbReference type="InterPro" id="IPR035252">
    <property type="entry name" value="Gp44"/>
</dbReference>
<dbReference type="Pfam" id="PF17510">
    <property type="entry name" value="GP44"/>
    <property type="match status" value="1"/>
</dbReference>